<gene>
    <name evidence="2" type="ORF">SAPINGB_P005561</name>
</gene>
<feature type="compositionally biased region" description="Low complexity" evidence="1">
    <location>
        <begin position="531"/>
        <end position="556"/>
    </location>
</feature>
<dbReference type="EMBL" id="CABVLU010000004">
    <property type="protein sequence ID" value="VVT57154.1"/>
    <property type="molecule type" value="Genomic_DNA"/>
</dbReference>
<organism evidence="2 3">
    <name type="scientific">Magnusiomyces paraingens</name>
    <dbReference type="NCBI Taxonomy" id="2606893"/>
    <lineage>
        <taxon>Eukaryota</taxon>
        <taxon>Fungi</taxon>
        <taxon>Dikarya</taxon>
        <taxon>Ascomycota</taxon>
        <taxon>Saccharomycotina</taxon>
        <taxon>Dipodascomycetes</taxon>
        <taxon>Dipodascales</taxon>
        <taxon>Dipodascaceae</taxon>
        <taxon>Magnusiomyces</taxon>
    </lineage>
</organism>
<feature type="compositionally biased region" description="Polar residues" evidence="1">
    <location>
        <begin position="267"/>
        <end position="304"/>
    </location>
</feature>
<feature type="compositionally biased region" description="Polar residues" evidence="1">
    <location>
        <begin position="955"/>
        <end position="1011"/>
    </location>
</feature>
<feature type="compositionally biased region" description="Polar residues" evidence="1">
    <location>
        <begin position="162"/>
        <end position="182"/>
    </location>
</feature>
<sequence length="1375" mass="149030">MPPPAAGPNRDSTLSSFNPVVGRKKSTRWVVRKEREDADYDEYDWTESEDDEPPPLPQMPNDIPEFPNNNNGPLDRPPPFSSGLNNNSSTSFSSEPSITQSQSISSSKTNFHVATRFPDTQNTVASQLYDRPTEATPHSNSYDTTKPSNSPKPDSATIPSLALSSLAKNVQHTVSSSTTNHNDFSDDEDDAFRESTNSFYSAAEQPSTEDLRGAYNNTFTKNLQSTQKPIVNSKNALGGFGASADRNKLGGLSSRPTRKPLSRVPIKTSQPTISLSPSVSNGQTSDTLNQTISNKPGYLSSTISHETESKFENKSDTNDFKQNLNTKGSFTQDLNASDFNSTIRASSLNKQQDIQGYNDDKNEAASVDDIAKSITEEFASPSFAQGILPNSTNTKTSSQNFKSSSTTSLDVPATSKDLNTINNLNKSNIQLPSIGVTPPSQSSEEESRTHLQPEINTPSKPTSENNETNSFGLDHEDAKPPAANSHKRDFSISSYLDDYYDDNKELSSPPESSQTNNLSKVTTLSQPLPKSSINTTTSRNFSSSTVESSTTIETLTKPADDSDDGSIQEIGFSTRDEAKENSENDESFLDNIEDYSGEIKSASHINTWSDYSARSPQLSKENRFSNNSVSSTPTINDKSPSPPQVQPSHGVSPKISATTFDVDKERTTSFSAPSFDEDNVRSSTPEPHADNFNTTNSSSFDSPGSPLPMPASRFHIPGGRFSTASDSMRSYAGNETDDTASLSTGRKSPQSFSYSFRDSYDFRSAGLVPGPTSSDAHSSPSMSNSNSQNSNFTPDPSEGGAPTFDQIKQEIPGPTSPISKVGRWRPLDFSSEPTEDSSPSSTNPTFTPKVENKDLNYNNGRFASVSVSESESEPFVQGYSKEAPQSSQETNNSSNSGEFIRNKYDIPDQRENVGTRSVPALVTEDLEHGHASDDSNETPVTAEQNALERQIMKSFSGSSSQNLPSGRAQSPDISQQTQNYSSETPSASIHTTQLRTPTLSYDNGLTPQAIQSPVSPTVPDPVVAELYRDSSKLLSRPISQLITTGIPQTQPLNSSNRSVSNSSIVENQKEGDNGALAPAFDYNDKKETELSIDNMSNNQEQSTTSYSMPPVPKVVVNGDNPKLDTTNDSHSHSHSRSPSRSTLSSTLEEDDRSSVKSYNKSPQEPSTHSRTNSFAVKSMIVDSSPTISPVQSLRTPANRVISGEQIAKRRSSSLIINDPSTFSPKPVGRQQSLASLLNRPPVLDFQGILTRPRSVDRKTAFDLARQAQADYDSGLQTWILQVSASKDMKTISKSSAPIPQSQKNSGVLGTTGSIAANKVKHFAANSIQPRKLTSAFSEVSNKTHGLADKLHISGIGEKSSSAFSRLKFGIKKPKP</sequence>
<keyword evidence="3" id="KW-1185">Reference proteome</keyword>
<feature type="compositionally biased region" description="Basic and acidic residues" evidence="1">
    <location>
        <begin position="1121"/>
        <end position="1131"/>
    </location>
</feature>
<feature type="compositionally biased region" description="Polar residues" evidence="1">
    <location>
        <begin position="615"/>
        <end position="639"/>
    </location>
</feature>
<feature type="compositionally biased region" description="Polar residues" evidence="1">
    <location>
        <begin position="416"/>
        <end position="431"/>
    </location>
</feature>
<feature type="compositionally biased region" description="Polar residues" evidence="1">
    <location>
        <begin position="1097"/>
        <end position="1107"/>
    </location>
</feature>
<feature type="compositionally biased region" description="Acidic residues" evidence="1">
    <location>
        <begin position="37"/>
        <end position="53"/>
    </location>
</feature>
<evidence type="ECO:0000256" key="1">
    <source>
        <dbReference type="SAM" id="MobiDB-lite"/>
    </source>
</evidence>
<feature type="compositionally biased region" description="Polar residues" evidence="1">
    <location>
        <begin position="1155"/>
        <end position="1174"/>
    </location>
</feature>
<dbReference type="Proteomes" id="UP000398389">
    <property type="component" value="Unassembled WGS sequence"/>
</dbReference>
<protein>
    <submittedName>
        <fullName evidence="2">Uncharacterized protein</fullName>
    </submittedName>
</protein>
<feature type="compositionally biased region" description="Low complexity" evidence="1">
    <location>
        <begin position="81"/>
        <end position="107"/>
    </location>
</feature>
<feature type="region of interest" description="Disordered" evidence="1">
    <location>
        <begin position="955"/>
        <end position="1017"/>
    </location>
</feature>
<feature type="compositionally biased region" description="Low complexity" evidence="1">
    <location>
        <begin position="773"/>
        <end position="791"/>
    </location>
</feature>
<feature type="region of interest" description="Disordered" evidence="1">
    <location>
        <begin position="615"/>
        <end position="913"/>
    </location>
</feature>
<feature type="region of interest" description="Disordered" evidence="1">
    <location>
        <begin position="241"/>
        <end position="328"/>
    </location>
</feature>
<feature type="region of interest" description="Disordered" evidence="1">
    <location>
        <begin position="384"/>
        <end position="587"/>
    </location>
</feature>
<feature type="compositionally biased region" description="Polar residues" evidence="1">
    <location>
        <begin position="136"/>
        <end position="152"/>
    </location>
</feature>
<evidence type="ECO:0000313" key="3">
    <source>
        <dbReference type="Proteomes" id="UP000398389"/>
    </source>
</evidence>
<dbReference type="RefSeq" id="XP_031856166.1">
    <property type="nucleotide sequence ID" value="XM_032000275.1"/>
</dbReference>
<feature type="compositionally biased region" description="Polar residues" evidence="1">
    <location>
        <begin position="509"/>
        <end position="529"/>
    </location>
</feature>
<dbReference type="OrthoDB" id="4095204at2759"/>
<proteinExistence type="predicted"/>
<dbReference type="GeneID" id="43584375"/>
<feature type="compositionally biased region" description="Low complexity" evidence="1">
    <location>
        <begin position="690"/>
        <end position="702"/>
    </location>
</feature>
<feature type="region of interest" description="Disordered" evidence="1">
    <location>
        <begin position="1097"/>
        <end position="1174"/>
    </location>
</feature>
<evidence type="ECO:0000313" key="2">
    <source>
        <dbReference type="EMBL" id="VVT57154.1"/>
    </source>
</evidence>
<feature type="compositionally biased region" description="Polar residues" evidence="1">
    <location>
        <begin position="454"/>
        <end position="471"/>
    </location>
</feature>
<feature type="compositionally biased region" description="Low complexity" evidence="1">
    <location>
        <begin position="390"/>
        <end position="408"/>
    </location>
</feature>
<feature type="compositionally biased region" description="Low complexity" evidence="1">
    <location>
        <begin position="828"/>
        <end position="848"/>
    </location>
</feature>
<name>A0A5E8C0B8_9ASCO</name>
<feature type="region of interest" description="Disordered" evidence="1">
    <location>
        <begin position="1"/>
        <end position="191"/>
    </location>
</feature>
<reference evidence="2 3" key="1">
    <citation type="submission" date="2019-09" db="EMBL/GenBank/DDBJ databases">
        <authorList>
            <person name="Brejova B."/>
        </authorList>
    </citation>
    <scope>NUCLEOTIDE SEQUENCE [LARGE SCALE GENOMIC DNA]</scope>
</reference>
<feature type="compositionally biased region" description="Polar residues" evidence="1">
    <location>
        <begin position="108"/>
        <end position="126"/>
    </location>
</feature>
<accession>A0A5E8C0B8</accession>
<feature type="compositionally biased region" description="Basic and acidic residues" evidence="1">
    <location>
        <begin position="900"/>
        <end position="913"/>
    </location>
</feature>
<feature type="compositionally biased region" description="Polar residues" evidence="1">
    <location>
        <begin position="739"/>
        <end position="750"/>
    </location>
</feature>
<feature type="compositionally biased region" description="Basic and acidic residues" evidence="1">
    <location>
        <begin position="305"/>
        <end position="319"/>
    </location>
</feature>